<name>A0A8R7K0R0_TRIUA</name>
<dbReference type="GO" id="GO:0035673">
    <property type="term" value="F:oligopeptide transmembrane transporter activity"/>
    <property type="evidence" value="ECO:0007669"/>
    <property type="project" value="InterPro"/>
</dbReference>
<organism evidence="8 9">
    <name type="scientific">Triticum urartu</name>
    <name type="common">Red wild einkorn</name>
    <name type="synonym">Crithodium urartu</name>
    <dbReference type="NCBI Taxonomy" id="4572"/>
    <lineage>
        <taxon>Eukaryota</taxon>
        <taxon>Viridiplantae</taxon>
        <taxon>Streptophyta</taxon>
        <taxon>Embryophyta</taxon>
        <taxon>Tracheophyta</taxon>
        <taxon>Spermatophyta</taxon>
        <taxon>Magnoliopsida</taxon>
        <taxon>Liliopsida</taxon>
        <taxon>Poales</taxon>
        <taxon>Poaceae</taxon>
        <taxon>BOP clade</taxon>
        <taxon>Pooideae</taxon>
        <taxon>Triticodae</taxon>
        <taxon>Triticeae</taxon>
        <taxon>Triticinae</taxon>
        <taxon>Triticum</taxon>
    </lineage>
</organism>
<evidence type="ECO:0000256" key="4">
    <source>
        <dbReference type="ARBA" id="ARBA00022692"/>
    </source>
</evidence>
<dbReference type="InterPro" id="IPR045035">
    <property type="entry name" value="YSL-like"/>
</dbReference>
<reference evidence="8" key="3">
    <citation type="submission" date="2022-06" db="UniProtKB">
        <authorList>
            <consortium name="EnsemblPlants"/>
        </authorList>
    </citation>
    <scope>IDENTIFICATION</scope>
</reference>
<dbReference type="PANTHER" id="PTHR31645:SF9">
    <property type="entry name" value="METAL-NICOTIANAMINE TRANSPORTER YSL4-RELATED"/>
    <property type="match status" value="1"/>
</dbReference>
<keyword evidence="3" id="KW-0813">Transport</keyword>
<feature type="transmembrane region" description="Helical" evidence="7">
    <location>
        <begin position="34"/>
        <end position="52"/>
    </location>
</feature>
<evidence type="ECO:0000256" key="5">
    <source>
        <dbReference type="ARBA" id="ARBA00022989"/>
    </source>
</evidence>
<dbReference type="InterPro" id="IPR004813">
    <property type="entry name" value="OPT"/>
</dbReference>
<protein>
    <submittedName>
        <fullName evidence="8">Uncharacterized protein</fullName>
    </submittedName>
</protein>
<dbReference type="EnsemblPlants" id="TuG1812G0100001553.01.T01">
    <property type="protein sequence ID" value="TuG1812G0100001553.01.T01"/>
    <property type="gene ID" value="TuG1812G0100001553.01"/>
</dbReference>
<evidence type="ECO:0000256" key="3">
    <source>
        <dbReference type="ARBA" id="ARBA00022448"/>
    </source>
</evidence>
<comment type="similarity">
    <text evidence="2">Belongs to the YSL (TC 2.A.67.2) family.</text>
</comment>
<dbReference type="Proteomes" id="UP000015106">
    <property type="component" value="Chromosome 1"/>
</dbReference>
<evidence type="ECO:0000256" key="2">
    <source>
        <dbReference type="ARBA" id="ARBA00010276"/>
    </source>
</evidence>
<evidence type="ECO:0000313" key="8">
    <source>
        <dbReference type="EnsemblPlants" id="TuG1812G0100001553.01.T01"/>
    </source>
</evidence>
<feature type="transmembrane region" description="Helical" evidence="7">
    <location>
        <begin position="147"/>
        <end position="166"/>
    </location>
</feature>
<dbReference type="Gramene" id="TuG1812G0100001553.01.T01">
    <property type="protein sequence ID" value="TuG1812G0100001553.01.T01"/>
    <property type="gene ID" value="TuG1812G0100001553.01"/>
</dbReference>
<dbReference type="Pfam" id="PF03169">
    <property type="entry name" value="OPT"/>
    <property type="match status" value="1"/>
</dbReference>
<keyword evidence="6 7" id="KW-0472">Membrane</keyword>
<feature type="transmembrane region" description="Helical" evidence="7">
    <location>
        <begin position="64"/>
        <end position="85"/>
    </location>
</feature>
<keyword evidence="9" id="KW-1185">Reference proteome</keyword>
<reference evidence="9" key="1">
    <citation type="journal article" date="2013" name="Nature">
        <title>Draft genome of the wheat A-genome progenitor Triticum urartu.</title>
        <authorList>
            <person name="Ling H.Q."/>
            <person name="Zhao S."/>
            <person name="Liu D."/>
            <person name="Wang J."/>
            <person name="Sun H."/>
            <person name="Zhang C."/>
            <person name="Fan H."/>
            <person name="Li D."/>
            <person name="Dong L."/>
            <person name="Tao Y."/>
            <person name="Gao C."/>
            <person name="Wu H."/>
            <person name="Li Y."/>
            <person name="Cui Y."/>
            <person name="Guo X."/>
            <person name="Zheng S."/>
            <person name="Wang B."/>
            <person name="Yu K."/>
            <person name="Liang Q."/>
            <person name="Yang W."/>
            <person name="Lou X."/>
            <person name="Chen J."/>
            <person name="Feng M."/>
            <person name="Jian J."/>
            <person name="Zhang X."/>
            <person name="Luo G."/>
            <person name="Jiang Y."/>
            <person name="Liu J."/>
            <person name="Wang Z."/>
            <person name="Sha Y."/>
            <person name="Zhang B."/>
            <person name="Wu H."/>
            <person name="Tang D."/>
            <person name="Shen Q."/>
            <person name="Xue P."/>
            <person name="Zou S."/>
            <person name="Wang X."/>
            <person name="Liu X."/>
            <person name="Wang F."/>
            <person name="Yang Y."/>
            <person name="An X."/>
            <person name="Dong Z."/>
            <person name="Zhang K."/>
            <person name="Zhang X."/>
            <person name="Luo M.C."/>
            <person name="Dvorak J."/>
            <person name="Tong Y."/>
            <person name="Wang J."/>
            <person name="Yang H."/>
            <person name="Li Z."/>
            <person name="Wang D."/>
            <person name="Zhang A."/>
            <person name="Wang J."/>
        </authorList>
    </citation>
    <scope>NUCLEOTIDE SEQUENCE</scope>
    <source>
        <strain evidence="9">cv. G1812</strain>
    </source>
</reference>
<evidence type="ECO:0000256" key="6">
    <source>
        <dbReference type="ARBA" id="ARBA00023136"/>
    </source>
</evidence>
<proteinExistence type="inferred from homology"/>
<dbReference type="GO" id="GO:0016020">
    <property type="term" value="C:membrane"/>
    <property type="evidence" value="ECO:0007669"/>
    <property type="project" value="UniProtKB-SubCell"/>
</dbReference>
<evidence type="ECO:0000256" key="7">
    <source>
        <dbReference type="SAM" id="Phobius"/>
    </source>
</evidence>
<keyword evidence="4 7" id="KW-0812">Transmembrane</keyword>
<keyword evidence="5 7" id="KW-1133">Transmembrane helix</keyword>
<evidence type="ECO:0000313" key="9">
    <source>
        <dbReference type="Proteomes" id="UP000015106"/>
    </source>
</evidence>
<sequence length="245" mass="26788">MDATIGDPLLAASVERAFEKQPLPGFWEQVTPRAVIVSVVLSIVFAFVILKIHMSTGVVPGMNMAVSVLSFALLKWFISLVRTCGLPTSPFTRQENLLVLTTVVTVINLAITGGCALYIVSMTSVVAKSLGEESDPRDIVDNFPTGGWMLFLLLIGLMSIFISVPFNQVMILDYRLLFPTGTAQAHLINSFHTPQGAIVAKMQVATIFKLFIGSFSWTSFTWLYASGKGCGFSSFPLFGLEMYKK</sequence>
<comment type="subcellular location">
    <subcellularLocation>
        <location evidence="1">Membrane</location>
        <topology evidence="1">Multi-pass membrane protein</topology>
    </subcellularLocation>
</comment>
<dbReference type="AlphaFoldDB" id="A0A8R7K0R0"/>
<accession>A0A8R7K0R0</accession>
<reference evidence="8" key="2">
    <citation type="submission" date="2018-03" db="EMBL/GenBank/DDBJ databases">
        <title>The Triticum urartu genome reveals the dynamic nature of wheat genome evolution.</title>
        <authorList>
            <person name="Ling H."/>
            <person name="Ma B."/>
            <person name="Shi X."/>
            <person name="Liu H."/>
            <person name="Dong L."/>
            <person name="Sun H."/>
            <person name="Cao Y."/>
            <person name="Gao Q."/>
            <person name="Zheng S."/>
            <person name="Li Y."/>
            <person name="Yu Y."/>
            <person name="Du H."/>
            <person name="Qi M."/>
            <person name="Li Y."/>
            <person name="Yu H."/>
            <person name="Cui Y."/>
            <person name="Wang N."/>
            <person name="Chen C."/>
            <person name="Wu H."/>
            <person name="Zhao Y."/>
            <person name="Zhang J."/>
            <person name="Li Y."/>
            <person name="Zhou W."/>
            <person name="Zhang B."/>
            <person name="Hu W."/>
            <person name="Eijk M."/>
            <person name="Tang J."/>
            <person name="Witsenboer H."/>
            <person name="Zhao S."/>
            <person name="Li Z."/>
            <person name="Zhang A."/>
            <person name="Wang D."/>
            <person name="Liang C."/>
        </authorList>
    </citation>
    <scope>NUCLEOTIDE SEQUENCE [LARGE SCALE GENOMIC DNA]</scope>
    <source>
        <strain evidence="8">cv. G1812</strain>
    </source>
</reference>
<evidence type="ECO:0000256" key="1">
    <source>
        <dbReference type="ARBA" id="ARBA00004141"/>
    </source>
</evidence>
<feature type="transmembrane region" description="Helical" evidence="7">
    <location>
        <begin position="97"/>
        <end position="127"/>
    </location>
</feature>
<dbReference type="PANTHER" id="PTHR31645">
    <property type="entry name" value="OLIGOPEPTIDE TRANSPORTER YGL114W-RELATED"/>
    <property type="match status" value="1"/>
</dbReference>